<dbReference type="PANTHER" id="PTHR23044">
    <property type="entry name" value="3'-5' EXONUCLEASE ERI1-RELATED"/>
    <property type="match status" value="1"/>
</dbReference>
<evidence type="ECO:0000313" key="6">
    <source>
        <dbReference type="Proteomes" id="UP000233766"/>
    </source>
</evidence>
<proteinExistence type="predicted"/>
<keyword evidence="1" id="KW-0540">Nuclease</keyword>
<dbReference type="SUPFAM" id="SSF53098">
    <property type="entry name" value="Ribonuclease H-like"/>
    <property type="match status" value="1"/>
</dbReference>
<accession>A0A2N3VIS5</accession>
<dbReference type="OrthoDB" id="4563729at2"/>
<dbReference type="PANTHER" id="PTHR23044:SF61">
    <property type="entry name" value="3'-5' EXORIBONUCLEASE 1-RELATED"/>
    <property type="match status" value="1"/>
</dbReference>
<dbReference type="SMART" id="SM00479">
    <property type="entry name" value="EXOIII"/>
    <property type="match status" value="1"/>
</dbReference>
<evidence type="ECO:0000313" key="5">
    <source>
        <dbReference type="EMBL" id="PKV81513.1"/>
    </source>
</evidence>
<dbReference type="CDD" id="cd06133">
    <property type="entry name" value="ERI-1_3'hExo_like"/>
    <property type="match status" value="1"/>
</dbReference>
<dbReference type="GO" id="GO:0003676">
    <property type="term" value="F:nucleic acid binding"/>
    <property type="evidence" value="ECO:0007669"/>
    <property type="project" value="InterPro"/>
</dbReference>
<evidence type="ECO:0000256" key="1">
    <source>
        <dbReference type="ARBA" id="ARBA00022722"/>
    </source>
</evidence>
<gene>
    <name evidence="5" type="ORF">ATK86_5981</name>
</gene>
<dbReference type="InterPro" id="IPR051274">
    <property type="entry name" value="3-5_Exoribonuclease"/>
</dbReference>
<keyword evidence="3 5" id="KW-0269">Exonuclease</keyword>
<dbReference type="EMBL" id="PJMW01000002">
    <property type="protein sequence ID" value="PKV81513.1"/>
    <property type="molecule type" value="Genomic_DNA"/>
</dbReference>
<dbReference type="Gene3D" id="3.30.420.10">
    <property type="entry name" value="Ribonuclease H-like superfamily/Ribonuclease H"/>
    <property type="match status" value="1"/>
</dbReference>
<dbReference type="RefSeq" id="WP_101467223.1">
    <property type="nucleotide sequence ID" value="NZ_PJMW01000002.1"/>
</dbReference>
<dbReference type="InterPro" id="IPR012337">
    <property type="entry name" value="RNaseH-like_sf"/>
</dbReference>
<feature type="domain" description="Exonuclease" evidence="4">
    <location>
        <begin position="7"/>
        <end position="184"/>
    </location>
</feature>
<dbReference type="AlphaFoldDB" id="A0A2N3VIS5"/>
<evidence type="ECO:0000256" key="2">
    <source>
        <dbReference type="ARBA" id="ARBA00022801"/>
    </source>
</evidence>
<organism evidence="5 6">
    <name type="scientific">Nocardia fluminea</name>
    <dbReference type="NCBI Taxonomy" id="134984"/>
    <lineage>
        <taxon>Bacteria</taxon>
        <taxon>Bacillati</taxon>
        <taxon>Actinomycetota</taxon>
        <taxon>Actinomycetes</taxon>
        <taxon>Mycobacteriales</taxon>
        <taxon>Nocardiaceae</taxon>
        <taxon>Nocardia</taxon>
    </lineage>
</organism>
<dbReference type="Proteomes" id="UP000233766">
    <property type="component" value="Unassembled WGS sequence"/>
</dbReference>
<dbReference type="InterPro" id="IPR013520">
    <property type="entry name" value="Ribonucl_H"/>
</dbReference>
<dbReference type="InterPro" id="IPR036397">
    <property type="entry name" value="RNaseH_sf"/>
</dbReference>
<keyword evidence="6" id="KW-1185">Reference proteome</keyword>
<dbReference type="InterPro" id="IPR047201">
    <property type="entry name" value="ERI-1_3'hExo-like"/>
</dbReference>
<dbReference type="GO" id="GO:0000175">
    <property type="term" value="F:3'-5'-RNA exonuclease activity"/>
    <property type="evidence" value="ECO:0007669"/>
    <property type="project" value="InterPro"/>
</dbReference>
<keyword evidence="2" id="KW-0378">Hydrolase</keyword>
<evidence type="ECO:0000259" key="4">
    <source>
        <dbReference type="SMART" id="SM00479"/>
    </source>
</evidence>
<reference evidence="5 6" key="1">
    <citation type="submission" date="2017-12" db="EMBL/GenBank/DDBJ databases">
        <title>Sequencing the genomes of 1000 Actinobacteria strains.</title>
        <authorList>
            <person name="Klenk H.-P."/>
        </authorList>
    </citation>
    <scope>NUCLEOTIDE SEQUENCE [LARGE SCALE GENOMIC DNA]</scope>
    <source>
        <strain evidence="5 6">DSM 44489</strain>
    </source>
</reference>
<dbReference type="Pfam" id="PF00929">
    <property type="entry name" value="RNase_T"/>
    <property type="match status" value="1"/>
</dbReference>
<sequence length="190" mass="20866">MTEWTGLLNVVDVEATCWAGEPPAGQRNEIIEIGITVVDLASRTRVSKHGIIVRPTRSTVSDFCTELTTLTQEQVDAGVEFGEACRLLASEFAAGGRPWASWGDYDRKQFRAQCAATGVDYPFGPEHTNVKQVFAESYDLRRRPGMDHALRIADLPLEGTHHRGDDDAWNIGALVVEVLGRGGWRVTTVG</sequence>
<evidence type="ECO:0000256" key="3">
    <source>
        <dbReference type="ARBA" id="ARBA00022839"/>
    </source>
</evidence>
<name>A0A2N3VIS5_9NOCA</name>
<comment type="caution">
    <text evidence="5">The sequence shown here is derived from an EMBL/GenBank/DDBJ whole genome shotgun (WGS) entry which is preliminary data.</text>
</comment>
<protein>
    <submittedName>
        <fullName evidence="5">Inhibitor of KinA sporulation pathway (Predicted exonuclease)</fullName>
    </submittedName>
</protein>